<evidence type="ECO:0000313" key="6">
    <source>
        <dbReference type="Proteomes" id="UP000250006"/>
    </source>
</evidence>
<evidence type="ECO:0000256" key="2">
    <source>
        <dbReference type="ARBA" id="ARBA00022705"/>
    </source>
</evidence>
<comment type="caution">
    <text evidence="5">The sequence shown here is derived from an EMBL/GenBank/DDBJ whole genome shotgun (WGS) entry which is preliminary data.</text>
</comment>
<keyword evidence="6" id="KW-1185">Reference proteome</keyword>
<dbReference type="InterPro" id="IPR001098">
    <property type="entry name" value="DNA-dir_DNA_pol_A_palm_dom"/>
</dbReference>
<sequence length="170" mass="18795">MSYGLVYGLSAYGLSKQLGISTPEAASLQERYFERFGKVKRYLDSIVEQARLDGFTQTMFGRRRYLPDLNSDNRQLREMAERAALNAPIQGSAADIIKLAMAEVWQALPEQAPGSRLLLQIHDELLVEAAPGQVEAVEAVLRERMGAAAELAVPLEVSVGRGHSWREAAH</sequence>
<dbReference type="PRINTS" id="PR00868">
    <property type="entry name" value="DNAPOLI"/>
</dbReference>
<dbReference type="Proteomes" id="UP000250006">
    <property type="component" value="Unassembled WGS sequence"/>
</dbReference>
<evidence type="ECO:0000256" key="3">
    <source>
        <dbReference type="ARBA" id="ARBA00049244"/>
    </source>
</evidence>
<organism evidence="5 6">
    <name type="scientific">Actinomyces bovis</name>
    <dbReference type="NCBI Taxonomy" id="1658"/>
    <lineage>
        <taxon>Bacteria</taxon>
        <taxon>Bacillati</taxon>
        <taxon>Actinomycetota</taxon>
        <taxon>Actinomycetes</taxon>
        <taxon>Actinomycetales</taxon>
        <taxon>Actinomycetaceae</taxon>
        <taxon>Actinomyces</taxon>
    </lineage>
</organism>
<dbReference type="PANTHER" id="PTHR10133">
    <property type="entry name" value="DNA POLYMERASE I"/>
    <property type="match status" value="1"/>
</dbReference>
<keyword evidence="5" id="KW-0808">Transferase</keyword>
<dbReference type="Gene3D" id="3.30.70.370">
    <property type="match status" value="1"/>
</dbReference>
<dbReference type="Gene3D" id="1.10.150.20">
    <property type="entry name" value="5' to 3' exonuclease, C-terminal subdomain"/>
    <property type="match status" value="1"/>
</dbReference>
<comment type="catalytic activity">
    <reaction evidence="3">
        <text>DNA(n) + a 2'-deoxyribonucleoside 5'-triphosphate = DNA(n+1) + diphosphate</text>
        <dbReference type="Rhea" id="RHEA:22508"/>
        <dbReference type="Rhea" id="RHEA-COMP:17339"/>
        <dbReference type="Rhea" id="RHEA-COMP:17340"/>
        <dbReference type="ChEBI" id="CHEBI:33019"/>
        <dbReference type="ChEBI" id="CHEBI:61560"/>
        <dbReference type="ChEBI" id="CHEBI:173112"/>
        <dbReference type="EC" id="2.7.7.7"/>
    </reaction>
</comment>
<evidence type="ECO:0000256" key="1">
    <source>
        <dbReference type="ARBA" id="ARBA00012417"/>
    </source>
</evidence>
<dbReference type="GO" id="GO:0003887">
    <property type="term" value="F:DNA-directed DNA polymerase activity"/>
    <property type="evidence" value="ECO:0007669"/>
    <property type="project" value="UniProtKB-EC"/>
</dbReference>
<dbReference type="PANTHER" id="PTHR10133:SF27">
    <property type="entry name" value="DNA POLYMERASE NU"/>
    <property type="match status" value="1"/>
</dbReference>
<gene>
    <name evidence="5" type="primary">polA_1</name>
    <name evidence="5" type="ORF">NCTC11535_00033</name>
</gene>
<feature type="domain" description="DNA-directed DNA polymerase family A palm" evidence="4">
    <location>
        <begin position="1"/>
        <end position="133"/>
    </location>
</feature>
<dbReference type="SUPFAM" id="SSF56672">
    <property type="entry name" value="DNA/RNA polymerases"/>
    <property type="match status" value="1"/>
</dbReference>
<keyword evidence="5" id="KW-0548">Nucleotidyltransferase</keyword>
<keyword evidence="2" id="KW-0235">DNA replication</keyword>
<dbReference type="EMBL" id="UAPQ01000001">
    <property type="protein sequence ID" value="SPT52386.1"/>
    <property type="molecule type" value="Genomic_DNA"/>
</dbReference>
<protein>
    <recommendedName>
        <fullName evidence="1">DNA-directed DNA polymerase</fullName>
        <ecNumber evidence="1">2.7.7.7</ecNumber>
    </recommendedName>
</protein>
<dbReference type="InterPro" id="IPR043502">
    <property type="entry name" value="DNA/RNA_pol_sf"/>
</dbReference>
<proteinExistence type="predicted"/>
<accession>A0ABY1VL27</accession>
<dbReference type="SMART" id="SM00482">
    <property type="entry name" value="POLAc"/>
    <property type="match status" value="1"/>
</dbReference>
<dbReference type="EC" id="2.7.7.7" evidence="1"/>
<name>A0ABY1VL27_9ACTO</name>
<dbReference type="InterPro" id="IPR002298">
    <property type="entry name" value="DNA_polymerase_A"/>
</dbReference>
<dbReference type="Pfam" id="PF00476">
    <property type="entry name" value="DNA_pol_A"/>
    <property type="match status" value="1"/>
</dbReference>
<evidence type="ECO:0000313" key="5">
    <source>
        <dbReference type="EMBL" id="SPT52386.1"/>
    </source>
</evidence>
<evidence type="ECO:0000259" key="4">
    <source>
        <dbReference type="SMART" id="SM00482"/>
    </source>
</evidence>
<reference evidence="5 6" key="1">
    <citation type="submission" date="2018-06" db="EMBL/GenBank/DDBJ databases">
        <authorList>
            <consortium name="Pathogen Informatics"/>
            <person name="Doyle S."/>
        </authorList>
    </citation>
    <scope>NUCLEOTIDE SEQUENCE [LARGE SCALE GENOMIC DNA]</scope>
    <source>
        <strain evidence="5 6">NCTC11535</strain>
    </source>
</reference>